<evidence type="ECO:0000256" key="3">
    <source>
        <dbReference type="ARBA" id="ARBA00022692"/>
    </source>
</evidence>
<dbReference type="RefSeq" id="WP_274373768.1">
    <property type="nucleotide sequence ID" value="NZ_CP072943.1"/>
</dbReference>
<evidence type="ECO:0000313" key="8">
    <source>
        <dbReference type="Proteomes" id="UP000671879"/>
    </source>
</evidence>
<feature type="transmembrane region" description="Helical" evidence="6">
    <location>
        <begin position="232"/>
        <end position="250"/>
    </location>
</feature>
<keyword evidence="5 6" id="KW-0472">Membrane</keyword>
<keyword evidence="8" id="KW-1185">Reference proteome</keyword>
<evidence type="ECO:0000256" key="6">
    <source>
        <dbReference type="SAM" id="Phobius"/>
    </source>
</evidence>
<dbReference type="EMBL" id="CP072943">
    <property type="protein sequence ID" value="QTX32528.1"/>
    <property type="molecule type" value="Genomic_DNA"/>
</dbReference>
<evidence type="ECO:0000256" key="2">
    <source>
        <dbReference type="ARBA" id="ARBA00022475"/>
    </source>
</evidence>
<feature type="transmembrane region" description="Helical" evidence="6">
    <location>
        <begin position="185"/>
        <end position="203"/>
    </location>
</feature>
<feature type="transmembrane region" description="Helical" evidence="6">
    <location>
        <begin position="110"/>
        <end position="131"/>
    </location>
</feature>
<name>A0A9Q7EVK8_9BACT</name>
<dbReference type="PANTHER" id="PTHR47089">
    <property type="entry name" value="ABC TRANSPORTER, PERMEASE PROTEIN"/>
    <property type="match status" value="1"/>
</dbReference>
<proteinExistence type="predicted"/>
<feature type="transmembrane region" description="Helical" evidence="6">
    <location>
        <begin position="138"/>
        <end position="158"/>
    </location>
</feature>
<comment type="subcellular location">
    <subcellularLocation>
        <location evidence="1">Cell membrane</location>
        <topology evidence="1">Multi-pass membrane protein</topology>
    </subcellularLocation>
</comment>
<evidence type="ECO:0000256" key="5">
    <source>
        <dbReference type="ARBA" id="ARBA00023136"/>
    </source>
</evidence>
<keyword evidence="2" id="KW-1003">Cell membrane</keyword>
<dbReference type="AlphaFoldDB" id="A0A9Q7EVK8"/>
<dbReference type="GO" id="GO:0022857">
    <property type="term" value="F:transmembrane transporter activity"/>
    <property type="evidence" value="ECO:0007669"/>
    <property type="project" value="InterPro"/>
</dbReference>
<keyword evidence="4 6" id="KW-1133">Transmembrane helix</keyword>
<keyword evidence="3 6" id="KW-0812">Transmembrane</keyword>
<dbReference type="Proteomes" id="UP000671879">
    <property type="component" value="Chromosome"/>
</dbReference>
<sequence>MNRSSTLSTLVTVVVSLLFGAVVVALLGHSPVEAYRELLKGAFWGRFNFGGTLERFVPLLLTALAFAVSSKVAVFNVGVEGELYLGAIAAAWVGAALTGVAAPIHIGLCLLAAMAAGGAWAAIPGALKAYWRVNEVCVTILANYVAIYITSYLVGYPLSAGTGVPQTAALAATARLSRILPPSRANSGLFIALAALFVTWWVVHRSTWGYRMRAVGENAGYAEHVGIRSRATMVWGMVFSGALGGMAGAIEVMGLYGYFLDNFSPGIAFDGMLAALIARNDIRLVPVLAFFLAALKAGALGMERFTGIPKSLVDAIIAMFILLAAMEGLFLLRRRAKGKEA</sequence>
<dbReference type="InterPro" id="IPR001851">
    <property type="entry name" value="ABC_transp_permease"/>
</dbReference>
<dbReference type="PANTHER" id="PTHR47089:SF1">
    <property type="entry name" value="GUANOSINE ABC TRANSPORTER PERMEASE PROTEIN NUPP"/>
    <property type="match status" value="1"/>
</dbReference>
<feature type="transmembrane region" description="Helical" evidence="6">
    <location>
        <begin position="84"/>
        <end position="104"/>
    </location>
</feature>
<dbReference type="Pfam" id="PF02653">
    <property type="entry name" value="BPD_transp_2"/>
    <property type="match status" value="1"/>
</dbReference>
<dbReference type="KEGG" id="aram:KAR29_00850"/>
<reference evidence="8" key="1">
    <citation type="submission" date="2021-04" db="EMBL/GenBank/DDBJ databases">
        <title>A novel Synergistetes isolate from a pyrite-forming mixed culture.</title>
        <authorList>
            <person name="Bunk B."/>
            <person name="Sproer C."/>
            <person name="Spring S."/>
            <person name="Pester M."/>
        </authorList>
    </citation>
    <scope>NUCLEOTIDE SEQUENCE [LARGE SCALE GENOMIC DNA]</scope>
    <source>
        <strain evidence="8">J.5.4.2-T.3.5.2</strain>
    </source>
</reference>
<dbReference type="GO" id="GO:0005886">
    <property type="term" value="C:plasma membrane"/>
    <property type="evidence" value="ECO:0007669"/>
    <property type="project" value="UniProtKB-SubCell"/>
</dbReference>
<evidence type="ECO:0000256" key="1">
    <source>
        <dbReference type="ARBA" id="ARBA00004651"/>
    </source>
</evidence>
<evidence type="ECO:0000256" key="4">
    <source>
        <dbReference type="ARBA" id="ARBA00022989"/>
    </source>
</evidence>
<dbReference type="CDD" id="cd06580">
    <property type="entry name" value="TM_PBP1_transp_TpRbsC_like"/>
    <property type="match status" value="1"/>
</dbReference>
<feature type="transmembrane region" description="Helical" evidence="6">
    <location>
        <begin position="58"/>
        <end position="77"/>
    </location>
</feature>
<feature type="transmembrane region" description="Helical" evidence="6">
    <location>
        <begin position="312"/>
        <end position="332"/>
    </location>
</feature>
<accession>A0A9Q7EVK8</accession>
<organism evidence="7 8">
    <name type="scientific">Aminithiophilus ramosus</name>
    <dbReference type="NCBI Taxonomy" id="3029084"/>
    <lineage>
        <taxon>Bacteria</taxon>
        <taxon>Thermotogati</taxon>
        <taxon>Synergistota</taxon>
        <taxon>Synergistia</taxon>
        <taxon>Synergistales</taxon>
        <taxon>Aminithiophilaceae</taxon>
        <taxon>Aminithiophilus</taxon>
    </lineage>
</organism>
<evidence type="ECO:0000313" key="7">
    <source>
        <dbReference type="EMBL" id="QTX32528.1"/>
    </source>
</evidence>
<gene>
    <name evidence="7" type="ORF">KAR29_00850</name>
</gene>
<protein>
    <submittedName>
        <fullName evidence="7">ABC transporter permease</fullName>
    </submittedName>
</protein>